<dbReference type="InterPro" id="IPR053864">
    <property type="entry name" value="DUF6933"/>
</dbReference>
<dbReference type="EMBL" id="JAGQFT010000129">
    <property type="protein sequence ID" value="MBR0563414.1"/>
    <property type="molecule type" value="Genomic_DNA"/>
</dbReference>
<comment type="caution">
    <text evidence="2">The sequence shown here is derived from an EMBL/GenBank/DDBJ whole genome shotgun (WGS) entry which is preliminary data.</text>
</comment>
<dbReference type="EMBL" id="JAGQFT020000001">
    <property type="protein sequence ID" value="MBS7455724.1"/>
    <property type="molecule type" value="Genomic_DNA"/>
</dbReference>
<proteinExistence type="predicted"/>
<accession>A0A8J7VX40</accession>
<feature type="domain" description="DUF6933" evidence="1">
    <location>
        <begin position="4"/>
        <end position="125"/>
    </location>
</feature>
<name>A0A8J7VX40_9GAMM</name>
<evidence type="ECO:0000313" key="4">
    <source>
        <dbReference type="Proteomes" id="UP000675747"/>
    </source>
</evidence>
<evidence type="ECO:0000313" key="2">
    <source>
        <dbReference type="EMBL" id="MBR0563414.1"/>
    </source>
</evidence>
<sequence length="197" mass="21216">MPALRCTARLLKALKATPVEPTEVPASRLGDWTANLIRVSRIQLVVAANGATRLPVVVDAAPYATLLRRLPNAIGLMLVELGIALEDAADEIAHMTPLVPAASDSRSVLANLNHYAEDIDAALRYGICNSSLSLTRHMAEGIVLKPMHIGSPANRVREAFGLPRLEPEDWAELRDWWSQGGALAGDYVSRRGTGASH</sequence>
<dbReference type="Pfam" id="PF22016">
    <property type="entry name" value="DUF6933"/>
    <property type="match status" value="1"/>
</dbReference>
<dbReference type="Proteomes" id="UP000675747">
    <property type="component" value="Unassembled WGS sequence"/>
</dbReference>
<keyword evidence="4" id="KW-1185">Reference proteome</keyword>
<organism evidence="2">
    <name type="scientific">Coralloluteibacterium stylophorae</name>
    <dbReference type="NCBI Taxonomy" id="1776034"/>
    <lineage>
        <taxon>Bacteria</taxon>
        <taxon>Pseudomonadati</taxon>
        <taxon>Pseudomonadota</taxon>
        <taxon>Gammaproteobacteria</taxon>
        <taxon>Lysobacterales</taxon>
        <taxon>Lysobacteraceae</taxon>
        <taxon>Coralloluteibacterium</taxon>
    </lineage>
</organism>
<reference evidence="2" key="2">
    <citation type="submission" date="2021-04" db="EMBL/GenBank/DDBJ databases">
        <authorList>
            <person name="Karlyshev A.V."/>
        </authorList>
    </citation>
    <scope>NUCLEOTIDE SEQUENCE</scope>
    <source>
        <strain evidence="2">LMG 29479</strain>
    </source>
</reference>
<protein>
    <recommendedName>
        <fullName evidence="1">DUF6933 domain-containing protein</fullName>
    </recommendedName>
</protein>
<reference evidence="3 4" key="1">
    <citation type="journal article" date="2021" name="Microbiol. Resour. Announc.">
        <title>Draft Genome Sequence of Coralloluteibacterium stylophorae LMG 29479T.</title>
        <authorList>
            <person name="Karlyshev A.V."/>
            <person name="Kudryashova E.B."/>
            <person name="Ariskina E.V."/>
            <person name="Conroy A.P."/>
            <person name="Abidueva E.Y."/>
        </authorList>
    </citation>
    <scope>NUCLEOTIDE SEQUENCE [LARGE SCALE GENOMIC DNA]</scope>
    <source>
        <strain evidence="3 4">LMG 29479</strain>
    </source>
</reference>
<evidence type="ECO:0000259" key="1">
    <source>
        <dbReference type="Pfam" id="PF22016"/>
    </source>
</evidence>
<dbReference type="AlphaFoldDB" id="A0A8J7VX40"/>
<dbReference type="RefSeq" id="WP_211927324.1">
    <property type="nucleotide sequence ID" value="NZ_JAGQFT020000001.1"/>
</dbReference>
<gene>
    <name evidence="3" type="ORF">KB893_001055</name>
    <name evidence="2" type="ORF">KB893_12950</name>
</gene>
<evidence type="ECO:0000313" key="3">
    <source>
        <dbReference type="EMBL" id="MBS7455724.1"/>
    </source>
</evidence>